<protein>
    <submittedName>
        <fullName evidence="7">Uncharacterized protein</fullName>
    </submittedName>
</protein>
<dbReference type="OrthoDB" id="2422044at2759"/>
<evidence type="ECO:0000256" key="3">
    <source>
        <dbReference type="ARBA" id="ARBA00022741"/>
    </source>
</evidence>
<dbReference type="AlphaFoldDB" id="A0A3A2Z2G0"/>
<evidence type="ECO:0000256" key="6">
    <source>
        <dbReference type="ARBA" id="ARBA00023146"/>
    </source>
</evidence>
<feature type="non-terminal residue" evidence="7">
    <location>
        <position position="64"/>
    </location>
</feature>
<organism evidence="7 8">
    <name type="scientific">Aspergillus sclerotialis</name>
    <dbReference type="NCBI Taxonomy" id="2070753"/>
    <lineage>
        <taxon>Eukaryota</taxon>
        <taxon>Fungi</taxon>
        <taxon>Dikarya</taxon>
        <taxon>Ascomycota</taxon>
        <taxon>Pezizomycotina</taxon>
        <taxon>Eurotiomycetes</taxon>
        <taxon>Eurotiomycetidae</taxon>
        <taxon>Eurotiales</taxon>
        <taxon>Aspergillaceae</taxon>
        <taxon>Aspergillus</taxon>
        <taxon>Aspergillus subgen. Polypaecilum</taxon>
    </lineage>
</organism>
<evidence type="ECO:0000313" key="8">
    <source>
        <dbReference type="Proteomes" id="UP000266188"/>
    </source>
</evidence>
<feature type="non-terminal residue" evidence="7">
    <location>
        <position position="1"/>
    </location>
</feature>
<reference evidence="8" key="1">
    <citation type="submission" date="2017-02" db="EMBL/GenBank/DDBJ databases">
        <authorList>
            <person name="Tafer H."/>
            <person name="Lopandic K."/>
        </authorList>
    </citation>
    <scope>NUCLEOTIDE SEQUENCE [LARGE SCALE GENOMIC DNA]</scope>
    <source>
        <strain evidence="8">CBS 366.77</strain>
    </source>
</reference>
<dbReference type="InterPro" id="IPR009008">
    <property type="entry name" value="Val/Leu/Ile-tRNA-synth_edit"/>
</dbReference>
<comment type="similarity">
    <text evidence="1">Belongs to the class-I aminoacyl-tRNA synthetase family.</text>
</comment>
<sequence>YGNLAAKYLVETKKIQSPKDTTLLAEAKDLAYKEGFYNGTMLVGEFKGEKVTDAKEKSAKFLDR</sequence>
<dbReference type="EMBL" id="MVGC01006038">
    <property type="protein sequence ID" value="RJE16383.1"/>
    <property type="molecule type" value="Genomic_DNA"/>
</dbReference>
<dbReference type="PANTHER" id="PTHR45794">
    <property type="entry name" value="LEUCYL-TRNA SYNTHETASE"/>
    <property type="match status" value="1"/>
</dbReference>
<dbReference type="GO" id="GO:0002161">
    <property type="term" value="F:aminoacyl-tRNA deacylase activity"/>
    <property type="evidence" value="ECO:0007669"/>
    <property type="project" value="InterPro"/>
</dbReference>
<evidence type="ECO:0000313" key="7">
    <source>
        <dbReference type="EMBL" id="RJE16383.1"/>
    </source>
</evidence>
<name>A0A3A2Z2G0_9EURO</name>
<dbReference type="STRING" id="2070753.A0A3A2Z2G0"/>
<dbReference type="InterPro" id="IPR004493">
    <property type="entry name" value="Leu-tRNA-synth_Ia_arc/euk"/>
</dbReference>
<keyword evidence="5" id="KW-0648">Protein biosynthesis</keyword>
<keyword evidence="2" id="KW-0436">Ligase</keyword>
<dbReference type="GO" id="GO:0006429">
    <property type="term" value="P:leucyl-tRNA aminoacylation"/>
    <property type="evidence" value="ECO:0007669"/>
    <property type="project" value="InterPro"/>
</dbReference>
<dbReference type="PANTHER" id="PTHR45794:SF1">
    <property type="entry name" value="LEUCINE--TRNA LIGASE, CYTOPLASMIC"/>
    <property type="match status" value="1"/>
</dbReference>
<evidence type="ECO:0000256" key="5">
    <source>
        <dbReference type="ARBA" id="ARBA00022917"/>
    </source>
</evidence>
<dbReference type="GO" id="GO:0004823">
    <property type="term" value="F:leucine-tRNA ligase activity"/>
    <property type="evidence" value="ECO:0007669"/>
    <property type="project" value="InterPro"/>
</dbReference>
<evidence type="ECO:0000256" key="1">
    <source>
        <dbReference type="ARBA" id="ARBA00005594"/>
    </source>
</evidence>
<comment type="caution">
    <text evidence="7">The sequence shown here is derived from an EMBL/GenBank/DDBJ whole genome shotgun (WGS) entry which is preliminary data.</text>
</comment>
<proteinExistence type="inferred from homology"/>
<keyword evidence="6" id="KW-0030">Aminoacyl-tRNA synthetase</keyword>
<dbReference type="Gene3D" id="3.90.740.10">
    <property type="entry name" value="Valyl/Leucyl/Isoleucyl-tRNA synthetase, editing domain"/>
    <property type="match status" value="1"/>
</dbReference>
<keyword evidence="3" id="KW-0547">Nucleotide-binding</keyword>
<evidence type="ECO:0000256" key="4">
    <source>
        <dbReference type="ARBA" id="ARBA00022840"/>
    </source>
</evidence>
<keyword evidence="8" id="KW-1185">Reference proteome</keyword>
<dbReference type="GO" id="GO:0005524">
    <property type="term" value="F:ATP binding"/>
    <property type="evidence" value="ECO:0007669"/>
    <property type="project" value="UniProtKB-KW"/>
</dbReference>
<gene>
    <name evidence="7" type="ORF">PHISCL_11280</name>
</gene>
<evidence type="ECO:0000256" key="2">
    <source>
        <dbReference type="ARBA" id="ARBA00022598"/>
    </source>
</evidence>
<accession>A0A3A2Z2G0</accession>
<keyword evidence="4" id="KW-0067">ATP-binding</keyword>
<dbReference type="Proteomes" id="UP000266188">
    <property type="component" value="Unassembled WGS sequence"/>
</dbReference>